<feature type="domain" description="HTH lysR-type" evidence="1">
    <location>
        <begin position="33"/>
        <end position="94"/>
    </location>
</feature>
<organism evidence="2">
    <name type="scientific">bioreactor metagenome</name>
    <dbReference type="NCBI Taxonomy" id="1076179"/>
    <lineage>
        <taxon>unclassified sequences</taxon>
        <taxon>metagenomes</taxon>
        <taxon>ecological metagenomes</taxon>
    </lineage>
</organism>
<dbReference type="Pfam" id="PF00126">
    <property type="entry name" value="HTH_1"/>
    <property type="match status" value="1"/>
</dbReference>
<evidence type="ECO:0000313" key="2">
    <source>
        <dbReference type="EMBL" id="MPM25808.1"/>
    </source>
</evidence>
<dbReference type="EMBL" id="VSSQ01004583">
    <property type="protein sequence ID" value="MPM25808.1"/>
    <property type="molecule type" value="Genomic_DNA"/>
</dbReference>
<sequence>MAGNIGSKYYDIFLDYRIWLTKRDKGEVLNHYHFVLLEAINRKQSILLAAEELVISYRKAWGMVKEMEEHLGFPLVSSQRGGKEGSSTSLSEDGLRLLNAYITLKDEMDAMFKENVRKFFHSINV</sequence>
<proteinExistence type="predicted"/>
<dbReference type="PANTHER" id="PTHR30432:SF1">
    <property type="entry name" value="DNA-BINDING TRANSCRIPTIONAL DUAL REGULATOR MODE"/>
    <property type="match status" value="1"/>
</dbReference>
<dbReference type="InterPro" id="IPR051815">
    <property type="entry name" value="Molybdate_resp_trans_reg"/>
</dbReference>
<dbReference type="GO" id="GO:0003700">
    <property type="term" value="F:DNA-binding transcription factor activity"/>
    <property type="evidence" value="ECO:0007669"/>
    <property type="project" value="InterPro"/>
</dbReference>
<dbReference type="InterPro" id="IPR036388">
    <property type="entry name" value="WH-like_DNA-bd_sf"/>
</dbReference>
<comment type="caution">
    <text evidence="2">The sequence shown here is derived from an EMBL/GenBank/DDBJ whole genome shotgun (WGS) entry which is preliminary data.</text>
</comment>
<reference evidence="2" key="1">
    <citation type="submission" date="2019-08" db="EMBL/GenBank/DDBJ databases">
        <authorList>
            <person name="Kucharzyk K."/>
            <person name="Murdoch R.W."/>
            <person name="Higgins S."/>
            <person name="Loffler F."/>
        </authorList>
    </citation>
    <scope>NUCLEOTIDE SEQUENCE</scope>
</reference>
<name>A0A644YCY7_9ZZZZ</name>
<protein>
    <recommendedName>
        <fullName evidence="1">HTH lysR-type domain-containing protein</fullName>
    </recommendedName>
</protein>
<dbReference type="PANTHER" id="PTHR30432">
    <property type="entry name" value="TRANSCRIPTIONAL REGULATOR MODE"/>
    <property type="match status" value="1"/>
</dbReference>
<dbReference type="Gene3D" id="1.10.10.10">
    <property type="entry name" value="Winged helix-like DNA-binding domain superfamily/Winged helix DNA-binding domain"/>
    <property type="match status" value="1"/>
</dbReference>
<dbReference type="InterPro" id="IPR036390">
    <property type="entry name" value="WH_DNA-bd_sf"/>
</dbReference>
<evidence type="ECO:0000259" key="1">
    <source>
        <dbReference type="Pfam" id="PF00126"/>
    </source>
</evidence>
<dbReference type="SUPFAM" id="SSF46785">
    <property type="entry name" value="Winged helix' DNA-binding domain"/>
    <property type="match status" value="1"/>
</dbReference>
<accession>A0A644YCY7</accession>
<dbReference type="AlphaFoldDB" id="A0A644YCY7"/>
<gene>
    <name evidence="2" type="ORF">SDC9_72308</name>
</gene>
<dbReference type="InterPro" id="IPR000847">
    <property type="entry name" value="LysR_HTH_N"/>
</dbReference>